<reference evidence="2" key="1">
    <citation type="journal article" date="2019" name="Int. J. Syst. Evol. Microbiol.">
        <title>The Global Catalogue of Microorganisms (GCM) 10K type strain sequencing project: providing services to taxonomists for standard genome sequencing and annotation.</title>
        <authorList>
            <consortium name="The Broad Institute Genomics Platform"/>
            <consortium name="The Broad Institute Genome Sequencing Center for Infectious Disease"/>
            <person name="Wu L."/>
            <person name="Ma J."/>
        </authorList>
    </citation>
    <scope>NUCLEOTIDE SEQUENCE [LARGE SCALE GENOMIC DNA]</scope>
    <source>
        <strain evidence="2">JCM 17329</strain>
    </source>
</reference>
<proteinExistence type="predicted"/>
<organism evidence="1 2">
    <name type="scientific">Oceanisphaera sediminis</name>
    <dbReference type="NCBI Taxonomy" id="981381"/>
    <lineage>
        <taxon>Bacteria</taxon>
        <taxon>Pseudomonadati</taxon>
        <taxon>Pseudomonadota</taxon>
        <taxon>Gammaproteobacteria</taxon>
        <taxon>Aeromonadales</taxon>
        <taxon>Aeromonadaceae</taxon>
        <taxon>Oceanisphaera</taxon>
    </lineage>
</organism>
<dbReference type="EMBL" id="BAABDS010000012">
    <property type="protein sequence ID" value="GAA3705266.1"/>
    <property type="molecule type" value="Genomic_DNA"/>
</dbReference>
<keyword evidence="2" id="KW-1185">Reference proteome</keyword>
<dbReference type="Proteomes" id="UP001501479">
    <property type="component" value="Unassembled WGS sequence"/>
</dbReference>
<sequence length="56" mass="6163">MLIKNEIDEVSTYILFILSVKCGNKQIAKNATSTPDVNKLDALINLSQWSPDGLAK</sequence>
<evidence type="ECO:0000313" key="1">
    <source>
        <dbReference type="EMBL" id="GAA3705266.1"/>
    </source>
</evidence>
<accession>A0ABP7DJF3</accession>
<gene>
    <name evidence="1" type="ORF">GCM10022421_10210</name>
</gene>
<comment type="caution">
    <text evidence="1">The sequence shown here is derived from an EMBL/GenBank/DDBJ whole genome shotgun (WGS) entry which is preliminary data.</text>
</comment>
<name>A0ABP7DJF3_9GAMM</name>
<protein>
    <submittedName>
        <fullName evidence="1">Uncharacterized protein</fullName>
    </submittedName>
</protein>
<evidence type="ECO:0000313" key="2">
    <source>
        <dbReference type="Proteomes" id="UP001501479"/>
    </source>
</evidence>